<reference evidence="1 2" key="1">
    <citation type="submission" date="2017-07" db="EMBL/GenBank/DDBJ databases">
        <title>Draft genome sequence of Enterobacter cloacae ST128, a clinical strain coproducing KPC-2 and NDM-1 carbapenemases.</title>
        <authorList>
            <person name="Li X."/>
        </authorList>
    </citation>
    <scope>NUCLEOTIDE SEQUENCE [LARGE SCALE GENOMIC DNA]</scope>
    <source>
        <strain evidence="1 2">HBY</strain>
    </source>
</reference>
<dbReference type="EMBL" id="NMVR01000004">
    <property type="protein sequence ID" value="PJG41016.1"/>
    <property type="molecule type" value="Genomic_DNA"/>
</dbReference>
<accession>A0AAP8GNV9</accession>
<gene>
    <name evidence="1" type="ORF">CGZ54_03120</name>
</gene>
<comment type="caution">
    <text evidence="1">The sequence shown here is derived from an EMBL/GenBank/DDBJ whole genome shotgun (WGS) entry which is preliminary data.</text>
</comment>
<evidence type="ECO:0000313" key="1">
    <source>
        <dbReference type="EMBL" id="PJG41016.1"/>
    </source>
</evidence>
<evidence type="ECO:0000313" key="2">
    <source>
        <dbReference type="Proteomes" id="UP000231328"/>
    </source>
</evidence>
<proteinExistence type="predicted"/>
<name>A0AAP8GNV9_9ENTR</name>
<dbReference type="AlphaFoldDB" id="A0AAP8GNV9"/>
<organism evidence="1 2">
    <name type="scientific">Enterobacter hormaechei</name>
    <dbReference type="NCBI Taxonomy" id="158836"/>
    <lineage>
        <taxon>Bacteria</taxon>
        <taxon>Pseudomonadati</taxon>
        <taxon>Pseudomonadota</taxon>
        <taxon>Gammaproteobacteria</taxon>
        <taxon>Enterobacterales</taxon>
        <taxon>Enterobacteriaceae</taxon>
        <taxon>Enterobacter</taxon>
        <taxon>Enterobacter cloacae complex</taxon>
    </lineage>
</organism>
<sequence>MHIPIPFGKSENILPRNSTGATANADLLISVDCLDTDPLSSFAILRHQVSLQRHTTNGKGPMEKAKINDHFTRFPYRKEIHADGGVNNGGIDLVDEPNRIDEIHEIKDWPWLRRFVEEVNLKPGHFMTFGCDFGPDDGYYSGYVEFSFRPSMRQLTTDDLRILDEHFYKWISDLYLDDSSEPHPLEYCKGSLAWEYTPLEYKGTYEKVSVWFRVTEPQGAEWLINHLRHFLVEIYPSFPHIKKPT</sequence>
<protein>
    <submittedName>
        <fullName evidence="1">Uncharacterized protein</fullName>
    </submittedName>
</protein>
<dbReference type="Proteomes" id="UP000231328">
    <property type="component" value="Unassembled WGS sequence"/>
</dbReference>